<dbReference type="InterPro" id="IPR009080">
    <property type="entry name" value="tRNAsynth_Ia_anticodon-bd"/>
</dbReference>
<dbReference type="InterPro" id="IPR002300">
    <property type="entry name" value="aa-tRNA-synth_Ia"/>
</dbReference>
<keyword evidence="4 10" id="KW-0547">Nucleotide-binding</keyword>
<evidence type="ECO:0000256" key="1">
    <source>
        <dbReference type="ARBA" id="ARBA00005594"/>
    </source>
</evidence>
<dbReference type="InterPro" id="IPR007109">
    <property type="entry name" value="Brix"/>
</dbReference>
<feature type="compositionally biased region" description="Acidic residues" evidence="12">
    <location>
        <begin position="1361"/>
        <end position="1380"/>
    </location>
</feature>
<comment type="caution">
    <text evidence="14">The sequence shown here is derived from an EMBL/GenBank/DDBJ whole genome shotgun (WGS) entry which is preliminary data.</text>
</comment>
<feature type="coiled-coil region" evidence="11">
    <location>
        <begin position="969"/>
        <end position="1041"/>
    </location>
</feature>
<keyword evidence="5 10" id="KW-0067">ATP-binding</keyword>
<dbReference type="Gene3D" id="1.10.730.10">
    <property type="entry name" value="Isoleucyl-tRNA Synthetase, Domain 1"/>
    <property type="match status" value="1"/>
</dbReference>
<evidence type="ECO:0000313" key="15">
    <source>
        <dbReference type="Proteomes" id="UP001610444"/>
    </source>
</evidence>
<dbReference type="NCBIfam" id="NF004349">
    <property type="entry name" value="PRK05729.1"/>
    <property type="match status" value="1"/>
</dbReference>
<dbReference type="EMBL" id="JBFXLR010000001">
    <property type="protein sequence ID" value="KAL2862089.1"/>
    <property type="molecule type" value="Genomic_DNA"/>
</dbReference>
<dbReference type="Pfam" id="PF04427">
    <property type="entry name" value="Brix"/>
    <property type="match status" value="1"/>
</dbReference>
<dbReference type="PANTHER" id="PTHR11946:SF109">
    <property type="entry name" value="VALINE--TRNA LIGASE"/>
    <property type="match status" value="1"/>
</dbReference>
<dbReference type="InterPro" id="IPR002303">
    <property type="entry name" value="Valyl-tRNA_ligase"/>
</dbReference>
<protein>
    <recommendedName>
        <fullName evidence="2">valine--tRNA ligase</fullName>
        <ecNumber evidence="2">6.1.1.9</ecNumber>
    </recommendedName>
    <alternativeName>
        <fullName evidence="8">Valyl-tRNA synthetase</fullName>
    </alternativeName>
</protein>
<evidence type="ECO:0000256" key="4">
    <source>
        <dbReference type="ARBA" id="ARBA00022741"/>
    </source>
</evidence>
<dbReference type="InterPro" id="IPR013155">
    <property type="entry name" value="M/V/L/I-tRNA-synth_anticd-bd"/>
</dbReference>
<evidence type="ECO:0000256" key="9">
    <source>
        <dbReference type="ARBA" id="ARBA00047552"/>
    </source>
</evidence>
<reference evidence="14 15" key="1">
    <citation type="submission" date="2024-07" db="EMBL/GenBank/DDBJ databases">
        <title>Section-level genome sequencing and comparative genomics of Aspergillus sections Usti and Cavernicolus.</title>
        <authorList>
            <consortium name="Lawrence Berkeley National Laboratory"/>
            <person name="Nybo J.L."/>
            <person name="Vesth T.C."/>
            <person name="Theobald S."/>
            <person name="Frisvad J.C."/>
            <person name="Larsen T.O."/>
            <person name="Kjaerboelling I."/>
            <person name="Rothschild-Mancinelli K."/>
            <person name="Lyhne E.K."/>
            <person name="Kogle M.E."/>
            <person name="Barry K."/>
            <person name="Clum A."/>
            <person name="Na H."/>
            <person name="Ledsgaard L."/>
            <person name="Lin J."/>
            <person name="Lipzen A."/>
            <person name="Kuo A."/>
            <person name="Riley R."/>
            <person name="Mondo S."/>
            <person name="LaButti K."/>
            <person name="Haridas S."/>
            <person name="Pangalinan J."/>
            <person name="Salamov A.A."/>
            <person name="Simmons B.A."/>
            <person name="Magnuson J.K."/>
            <person name="Chen J."/>
            <person name="Drula E."/>
            <person name="Henrissat B."/>
            <person name="Wiebenga A."/>
            <person name="Lubbers R.J."/>
            <person name="Gomes A.C."/>
            <person name="Macurrencykelacurrency M.R."/>
            <person name="Stajich J."/>
            <person name="Grigoriev I.V."/>
            <person name="Mortensen U.H."/>
            <person name="De vries R.P."/>
            <person name="Baker S.E."/>
            <person name="Andersen M.R."/>
        </authorList>
    </citation>
    <scope>NUCLEOTIDE SEQUENCE [LARGE SCALE GENOMIC DNA]</scope>
    <source>
        <strain evidence="14 15">CBS 756.74</strain>
    </source>
</reference>
<evidence type="ECO:0000256" key="10">
    <source>
        <dbReference type="RuleBase" id="RU363035"/>
    </source>
</evidence>
<dbReference type="PRINTS" id="PR00986">
    <property type="entry name" value="TRNASYNTHVAL"/>
</dbReference>
<feature type="compositionally biased region" description="Low complexity" evidence="12">
    <location>
        <begin position="18"/>
        <end position="34"/>
    </location>
</feature>
<dbReference type="NCBIfam" id="TIGR00422">
    <property type="entry name" value="valS"/>
    <property type="match status" value="1"/>
</dbReference>
<dbReference type="GO" id="GO:0004812">
    <property type="term" value="F:aminoacyl-tRNA ligase activity"/>
    <property type="evidence" value="ECO:0007669"/>
    <property type="project" value="UniProtKB-KW"/>
</dbReference>
<evidence type="ECO:0000313" key="14">
    <source>
        <dbReference type="EMBL" id="KAL2862089.1"/>
    </source>
</evidence>
<sequence length="1389" mass="156957">MPVFALAGEPTGPKVDVPPANNQNAGQDAAAPPKVKSEKELEKERKKAEKLKKFQEKQAKAAAKPTAPKAEKKVAKVEKEKTTDAYDPKTIEEGRYQWWEERDLFKPEFGPDGKVKPEGYFVIPIPPPNVTGSLHMGHALTNALQDTMIRWQRMKGKTTLWLPGMDHAGISTQSVVEKMLWKKEKKTRHDLGRQAFLERVWDWKHEYHGNIGNALRRVGGSFDWTREAFTMDANLSAAVTETFVRLHEEGIIYRANRLVNWCVALNTSLSNLEVDNKEIEGRTLLDVPGYDRKVEFGVLTHFCYEIDGSKERIEIATTRPETMIGDTGIAVHPDDKRYKHLIGKSARHPFVDRLLPIVADSEVDPEFGTGAVKITPAHDFNDFNRGKAHNLEFISVLNDDGTFNKNGGPFAGTKRFDARYKVIEMLKEKGLYVKWEHNPMKIPRCSKSNDVIEPILKPQWWMKMESLAEPAIKAVENGDIIIRPESAEKSYFRWMRGLNDWCLSRQLWWGHQAPAYFVQIEGEEGDDSDGNLWVTGRTEEEAQKKAETKFPGKKFTLKRDEDVLDTWFSSGLWPFSTLGWPRQTHDLENLYPTSVLETGWDILFFWVARMIMLGLKMTGKVPFKEVYCHSLIRDSEGRKMSKSLGNVIDPLDVMEGIKLQDLHAKLLVGNLAEKEVATATKYQKKAFPKGIPECGADALRFSLVSYTTGGGDIAFDIQVIHGYRRFCNKIYQATKYVLGKLGDDFKPQATVSKTGKESLSERWILHKFNTAAKEVNTALEDREFSSAASTIYQYWYAQLCDVFIENSKSLLAPELPEEVQGSAKQTLYTALEGALTLIHPIMPFVTEELWQRLPRRPGDNTISIMKARFPEYKPEFDDVEAETAYELILNTSKAIRSILSNYEVKTKGDIIVQTYDATSFKTVSDELHIVKSLGGKTLGELSVLGPENTTPPPGCVVSAVGSEAAVYLRVSKEVALEQEEKAKASLERAREGAQRQAALVSNAGWKEKAKPEVREQEEKKLRDAESEIARLEEQIREFEKLRPSDNIFQLYVEIALVKMLREVKPKNPRTARILKAKEPQLIEGPKRALILHGSKCPAPLHTVLKTIHSLTTPNSVLFHKKNANIHPFENVESIEFLADKNDCGMVVFGSSSKKRPNCLTLTRIFNTKVLDMCELLLLPNPDDEIPEMSRLSMQIGVGLRPLMLFSGSAWEDETSTTHTMVKSMLVDLFKGEISDKIDVEGLQYALMVGAEEPQAGLAPVIHLRWYKIVTKRSGHKLPRVELEEIGPKFDFKVGRIQEAPRDVMKEAMKQGKRPNEEIKTKKNISMDLIGDKVGRVHLNKQDLGGLQTRKMKGLKRRAGVESDEEGGGADMMDVDEISEDEGPKRARRE</sequence>
<accession>A0ABR4LC26</accession>
<keyword evidence="6 10" id="KW-0648">Protein biosynthesis</keyword>
<dbReference type="SUPFAM" id="SSF52374">
    <property type="entry name" value="Nucleotidylyl transferase"/>
    <property type="match status" value="1"/>
</dbReference>
<dbReference type="SMART" id="SM00879">
    <property type="entry name" value="Brix"/>
    <property type="match status" value="1"/>
</dbReference>
<evidence type="ECO:0000259" key="13">
    <source>
        <dbReference type="PROSITE" id="PS50833"/>
    </source>
</evidence>
<comment type="similarity">
    <text evidence="1 10">Belongs to the class-I aminoacyl-tRNA synthetase family.</text>
</comment>
<dbReference type="SUPFAM" id="SSF50677">
    <property type="entry name" value="ValRS/IleRS/LeuRS editing domain"/>
    <property type="match status" value="1"/>
</dbReference>
<dbReference type="PANTHER" id="PTHR11946">
    <property type="entry name" value="VALYL-TRNA SYNTHETASES"/>
    <property type="match status" value="1"/>
</dbReference>
<feature type="region of interest" description="Disordered" evidence="12">
    <location>
        <begin position="1349"/>
        <end position="1389"/>
    </location>
</feature>
<evidence type="ECO:0000256" key="12">
    <source>
        <dbReference type="SAM" id="MobiDB-lite"/>
    </source>
</evidence>
<dbReference type="InterPro" id="IPR014729">
    <property type="entry name" value="Rossmann-like_a/b/a_fold"/>
</dbReference>
<organism evidence="14 15">
    <name type="scientific">Aspergillus pseudodeflectus</name>
    <dbReference type="NCBI Taxonomy" id="176178"/>
    <lineage>
        <taxon>Eukaryota</taxon>
        <taxon>Fungi</taxon>
        <taxon>Dikarya</taxon>
        <taxon>Ascomycota</taxon>
        <taxon>Pezizomycotina</taxon>
        <taxon>Eurotiomycetes</taxon>
        <taxon>Eurotiomycetidae</taxon>
        <taxon>Eurotiales</taxon>
        <taxon>Aspergillaceae</taxon>
        <taxon>Aspergillus</taxon>
        <taxon>Aspergillus subgen. Nidulantes</taxon>
    </lineage>
</organism>
<dbReference type="InterPro" id="IPR001412">
    <property type="entry name" value="aa-tRNA-synth_I_CS"/>
</dbReference>
<dbReference type="HAMAP" id="MF_02004">
    <property type="entry name" value="Val_tRNA_synth_type1"/>
    <property type="match status" value="1"/>
</dbReference>
<dbReference type="EC" id="6.1.1.9" evidence="2"/>
<proteinExistence type="inferred from homology"/>
<feature type="domain" description="Brix" evidence="13">
    <location>
        <begin position="1086"/>
        <end position="1302"/>
    </location>
</feature>
<dbReference type="InterPro" id="IPR009008">
    <property type="entry name" value="Val/Leu/Ile-tRNA-synth_edit"/>
</dbReference>
<evidence type="ECO:0000256" key="8">
    <source>
        <dbReference type="ARBA" id="ARBA00029936"/>
    </source>
</evidence>
<dbReference type="CDD" id="cd00817">
    <property type="entry name" value="ValRS_core"/>
    <property type="match status" value="1"/>
</dbReference>
<dbReference type="Pfam" id="PF08264">
    <property type="entry name" value="Anticodon_1"/>
    <property type="match status" value="1"/>
</dbReference>
<dbReference type="RefSeq" id="XP_070906179.1">
    <property type="nucleotide sequence ID" value="XM_071042454.1"/>
</dbReference>
<dbReference type="CDD" id="cd07962">
    <property type="entry name" value="Anticodon_Ia_Val"/>
    <property type="match status" value="1"/>
</dbReference>
<feature type="region of interest" description="Disordered" evidence="12">
    <location>
        <begin position="1"/>
        <end position="76"/>
    </location>
</feature>
<evidence type="ECO:0000256" key="3">
    <source>
        <dbReference type="ARBA" id="ARBA00022598"/>
    </source>
</evidence>
<dbReference type="PROSITE" id="PS00178">
    <property type="entry name" value="AA_TRNA_LIGASE_I"/>
    <property type="match status" value="1"/>
</dbReference>
<name>A0ABR4LC26_9EURO</name>
<gene>
    <name evidence="14" type="ORF">BJX68DRAFT_251800</name>
</gene>
<dbReference type="SUPFAM" id="SSF47323">
    <property type="entry name" value="Anticodon-binding domain of a subclass of class I aminoacyl-tRNA synthetases"/>
    <property type="match status" value="1"/>
</dbReference>
<keyword evidence="7 10" id="KW-0030">Aminoacyl-tRNA synthetase</keyword>
<evidence type="ECO:0000256" key="7">
    <source>
        <dbReference type="ARBA" id="ARBA00023146"/>
    </source>
</evidence>
<keyword evidence="3 10" id="KW-0436">Ligase</keyword>
<evidence type="ECO:0000256" key="6">
    <source>
        <dbReference type="ARBA" id="ARBA00022917"/>
    </source>
</evidence>
<evidence type="ECO:0000256" key="5">
    <source>
        <dbReference type="ARBA" id="ARBA00022840"/>
    </source>
</evidence>
<dbReference type="Gene3D" id="3.40.50.620">
    <property type="entry name" value="HUPs"/>
    <property type="match status" value="2"/>
</dbReference>
<comment type="catalytic activity">
    <reaction evidence="9">
        <text>tRNA(Val) + L-valine + ATP = L-valyl-tRNA(Val) + AMP + diphosphate</text>
        <dbReference type="Rhea" id="RHEA:10704"/>
        <dbReference type="Rhea" id="RHEA-COMP:9672"/>
        <dbReference type="Rhea" id="RHEA-COMP:9708"/>
        <dbReference type="ChEBI" id="CHEBI:30616"/>
        <dbReference type="ChEBI" id="CHEBI:33019"/>
        <dbReference type="ChEBI" id="CHEBI:57762"/>
        <dbReference type="ChEBI" id="CHEBI:78442"/>
        <dbReference type="ChEBI" id="CHEBI:78537"/>
        <dbReference type="ChEBI" id="CHEBI:456215"/>
        <dbReference type="EC" id="6.1.1.9"/>
    </reaction>
</comment>
<dbReference type="InterPro" id="IPR033705">
    <property type="entry name" value="Anticodon_Ia_Val"/>
</dbReference>
<dbReference type="Gene3D" id="3.90.740.10">
    <property type="entry name" value="Valyl/Leucyl/Isoleucyl-tRNA synthetase, editing domain"/>
    <property type="match status" value="1"/>
</dbReference>
<dbReference type="GeneID" id="98157618"/>
<dbReference type="Proteomes" id="UP001610444">
    <property type="component" value="Unassembled WGS sequence"/>
</dbReference>
<keyword evidence="15" id="KW-1185">Reference proteome</keyword>
<evidence type="ECO:0000256" key="2">
    <source>
        <dbReference type="ARBA" id="ARBA00013169"/>
    </source>
</evidence>
<evidence type="ECO:0000256" key="11">
    <source>
        <dbReference type="SAM" id="Coils"/>
    </source>
</evidence>
<dbReference type="Pfam" id="PF00133">
    <property type="entry name" value="tRNA-synt_1"/>
    <property type="match status" value="1"/>
</dbReference>
<feature type="compositionally biased region" description="Basic and acidic residues" evidence="12">
    <location>
        <begin position="35"/>
        <end position="59"/>
    </location>
</feature>
<keyword evidence="11" id="KW-0175">Coiled coil</keyword>
<dbReference type="PROSITE" id="PS50833">
    <property type="entry name" value="BRIX"/>
    <property type="match status" value="1"/>
</dbReference>